<gene>
    <name evidence="1" type="ORF">Pyn_26731</name>
</gene>
<sequence length="65" mass="7494">MSNLEFLNIAECLRLETLPQGIEHLTKLEGYRFQSVSKQFTESIQEGGVDHPMMLLVQERCKKPT</sequence>
<evidence type="ECO:0000313" key="2">
    <source>
        <dbReference type="Proteomes" id="UP000250321"/>
    </source>
</evidence>
<evidence type="ECO:0000313" key="1">
    <source>
        <dbReference type="EMBL" id="PQM41938.1"/>
    </source>
</evidence>
<organism evidence="1 2">
    <name type="scientific">Prunus yedoensis var. nudiflora</name>
    <dbReference type="NCBI Taxonomy" id="2094558"/>
    <lineage>
        <taxon>Eukaryota</taxon>
        <taxon>Viridiplantae</taxon>
        <taxon>Streptophyta</taxon>
        <taxon>Embryophyta</taxon>
        <taxon>Tracheophyta</taxon>
        <taxon>Spermatophyta</taxon>
        <taxon>Magnoliopsida</taxon>
        <taxon>eudicotyledons</taxon>
        <taxon>Gunneridae</taxon>
        <taxon>Pentapetalae</taxon>
        <taxon>rosids</taxon>
        <taxon>fabids</taxon>
        <taxon>Rosales</taxon>
        <taxon>Rosaceae</taxon>
        <taxon>Amygdaloideae</taxon>
        <taxon>Amygdaleae</taxon>
        <taxon>Prunus</taxon>
    </lineage>
</organism>
<keyword evidence="2" id="KW-1185">Reference proteome</keyword>
<accession>A0A314UYG8</accession>
<dbReference type="OrthoDB" id="598235at2759"/>
<reference evidence="1 2" key="1">
    <citation type="submission" date="2018-02" db="EMBL/GenBank/DDBJ databases">
        <title>Draft genome of wild Prunus yedoensis var. nudiflora.</title>
        <authorList>
            <person name="Baek S."/>
            <person name="Kim J.-H."/>
            <person name="Choi K."/>
            <person name="Kim G.-B."/>
            <person name="Cho A."/>
            <person name="Jang H."/>
            <person name="Shin C.-H."/>
            <person name="Yu H.-J."/>
            <person name="Mun J.-H."/>
        </authorList>
    </citation>
    <scope>NUCLEOTIDE SEQUENCE [LARGE SCALE GENOMIC DNA]</scope>
    <source>
        <strain evidence="2">cv. Jeju island</strain>
        <tissue evidence="1">Leaf</tissue>
    </source>
</reference>
<dbReference type="STRING" id="2094558.A0A314UYG8"/>
<dbReference type="Proteomes" id="UP000250321">
    <property type="component" value="Unassembled WGS sequence"/>
</dbReference>
<protein>
    <submittedName>
        <fullName evidence="1">Disease resistance protein RPM1</fullName>
    </submittedName>
</protein>
<name>A0A314UYG8_PRUYE</name>
<proteinExistence type="predicted"/>
<comment type="caution">
    <text evidence="1">The sequence shown here is derived from an EMBL/GenBank/DDBJ whole genome shotgun (WGS) entry which is preliminary data.</text>
</comment>
<dbReference type="AlphaFoldDB" id="A0A314UYG8"/>
<dbReference type="EMBL" id="PJQY01002892">
    <property type="protein sequence ID" value="PQM41938.1"/>
    <property type="molecule type" value="Genomic_DNA"/>
</dbReference>